<reference evidence="2 3" key="1">
    <citation type="submission" date="2015-01" db="EMBL/GenBank/DDBJ databases">
        <title>The Genome Sequence of Capronia semiimmersa CBS27337.</title>
        <authorList>
            <consortium name="The Broad Institute Genomics Platform"/>
            <person name="Cuomo C."/>
            <person name="de Hoog S."/>
            <person name="Gorbushina A."/>
            <person name="Stielow B."/>
            <person name="Teixiera M."/>
            <person name="Abouelleil A."/>
            <person name="Chapman S.B."/>
            <person name="Priest M."/>
            <person name="Young S.K."/>
            <person name="Wortman J."/>
            <person name="Nusbaum C."/>
            <person name="Birren B."/>
        </authorList>
    </citation>
    <scope>NUCLEOTIDE SEQUENCE [LARGE SCALE GENOMIC DNA]</scope>
    <source>
        <strain evidence="2 3">CBS 27337</strain>
    </source>
</reference>
<evidence type="ECO:0000313" key="3">
    <source>
        <dbReference type="Proteomes" id="UP000054266"/>
    </source>
</evidence>
<dbReference type="EMBL" id="KN846962">
    <property type="protein sequence ID" value="KIW62884.1"/>
    <property type="molecule type" value="Genomic_DNA"/>
</dbReference>
<sequence length="713" mass="78724">MESDSRRPKIPTSFSERVAAFVTRRNTLDFPSREDVVLEGTADPPLTFHNELPPEESETGRSFIRWQYHKPGAEDSLEPEILHRENLAKAIVLPATVICVPIALLAGTLLALVYIYKVKPVTNLFTPKGTEVQGPGFVLVNFSATRLVFVASFLSTLAPLLGSFILSLFALPISRKLREESEKAQYLRLPTPFQMSLLIGILVASAQQLRSYLWYLVRRRRVSSISPVLHAAASMMLLSLFLAGGVFIADTALHYTTSTIEFDQISIPPQPVQELGRGLSDFCLKFNRTNLGLPCSVDQDATQPDPNANSEMIETSRLLHDTSQTSQIQVTAVDELDDAHLAYLGPEQQTVRPNTDYRATTIGISTECRLVNPSSCGMVLWNDYYTNFTCTDMFHGTLGMPPNFSTSANESRPPDAYRSFLMYKPAPNLMYSFFNESGLKNIYNTVGYNDFNGFDLSILPYSDSQLVNPFYMGLAVRMSTTSGQFMPGSQMVQNNTNSTFLANGVVDFVLDCAIFSYDVSYTWVEGELQDMNIVRTPNGSVLEIFHGYQLYSTISGGDPDLQSFLTQSSLSGTTTDAFLQAFGSLYSIKVLSTIGGYTSARMSLAEQQRDRMLLSKVPLPPLAILIAWSLSYPILGLVLALQAYRASRGNIRDIAAKLSLLGLSQAAFGENRKGTSSGGTTSRVDVAEVRRHEARRVVVDGSARQGFEFAVML</sequence>
<feature type="transmembrane region" description="Helical" evidence="1">
    <location>
        <begin position="229"/>
        <end position="249"/>
    </location>
</feature>
<feature type="transmembrane region" description="Helical" evidence="1">
    <location>
        <begin position="147"/>
        <end position="171"/>
    </location>
</feature>
<feature type="transmembrane region" description="Helical" evidence="1">
    <location>
        <begin position="192"/>
        <end position="209"/>
    </location>
</feature>
<dbReference type="HOGENOM" id="CLU_019655_1_0_1"/>
<organism evidence="2 3">
    <name type="scientific">Phialophora macrospora</name>
    <dbReference type="NCBI Taxonomy" id="1851006"/>
    <lineage>
        <taxon>Eukaryota</taxon>
        <taxon>Fungi</taxon>
        <taxon>Dikarya</taxon>
        <taxon>Ascomycota</taxon>
        <taxon>Pezizomycotina</taxon>
        <taxon>Eurotiomycetes</taxon>
        <taxon>Chaetothyriomycetidae</taxon>
        <taxon>Chaetothyriales</taxon>
        <taxon>Herpotrichiellaceae</taxon>
        <taxon>Phialophora</taxon>
    </lineage>
</organism>
<proteinExistence type="predicted"/>
<feature type="transmembrane region" description="Helical" evidence="1">
    <location>
        <begin position="91"/>
        <end position="116"/>
    </location>
</feature>
<keyword evidence="1" id="KW-0812">Transmembrane</keyword>
<name>A0A0D2FS67_9EURO</name>
<protein>
    <submittedName>
        <fullName evidence="2">Uncharacterized protein</fullName>
    </submittedName>
</protein>
<accession>A0A0D2FS67</accession>
<dbReference type="STRING" id="5601.A0A0D2FS67"/>
<evidence type="ECO:0000313" key="2">
    <source>
        <dbReference type="EMBL" id="KIW62884.1"/>
    </source>
</evidence>
<dbReference type="Proteomes" id="UP000054266">
    <property type="component" value="Unassembled WGS sequence"/>
</dbReference>
<keyword evidence="1" id="KW-0472">Membrane</keyword>
<keyword evidence="1" id="KW-1133">Transmembrane helix</keyword>
<keyword evidence="3" id="KW-1185">Reference proteome</keyword>
<feature type="transmembrane region" description="Helical" evidence="1">
    <location>
        <begin position="619"/>
        <end position="644"/>
    </location>
</feature>
<gene>
    <name evidence="2" type="ORF">PV04_09776</name>
</gene>
<evidence type="ECO:0000256" key="1">
    <source>
        <dbReference type="SAM" id="Phobius"/>
    </source>
</evidence>
<dbReference type="AlphaFoldDB" id="A0A0D2FS67"/>